<feature type="domain" description="2EXR" evidence="1">
    <location>
        <begin position="8"/>
        <end position="119"/>
    </location>
</feature>
<evidence type="ECO:0000259" key="1">
    <source>
        <dbReference type="Pfam" id="PF20150"/>
    </source>
</evidence>
<dbReference type="Pfam" id="PF20150">
    <property type="entry name" value="2EXR"/>
    <property type="match status" value="1"/>
</dbReference>
<gene>
    <name evidence="2" type="ORF">KVT40_009176</name>
</gene>
<dbReference type="InterPro" id="IPR045518">
    <property type="entry name" value="2EXR"/>
</dbReference>
<keyword evidence="3" id="KW-1185">Reference proteome</keyword>
<name>A0A8K0KVS5_9PEZI</name>
<protein>
    <recommendedName>
        <fullName evidence="1">2EXR domain-containing protein</fullName>
    </recommendedName>
</protein>
<proteinExistence type="predicted"/>
<dbReference type="Proteomes" id="UP000809789">
    <property type="component" value="Unassembled WGS sequence"/>
</dbReference>
<sequence length="299" mass="34360">MQIHNPTFSLFSRLPKEIRLQIWRHCLPYRVIELDKPDENDLCFDEPFAGDRTITRMNALPPCLTRVCAEARGVAFETGSLQRHPFVHGLGRNYYHDDYPEWATSYSEPLLWMDRRRDRILTHYTRTTQFEMDRAELPGDPIKYAIHHASHLENAEPSIFWALIDQYLEFHDPDEKGDFSRWSTRQLADIIRTVPSWTVVVGGPIFVFAEPALLCSYLSLGAMPGITVSMQISAVDVEDAIVRVKESIAWLFGSQHDSPVFHPAVMFRLFRGQPPKKRLTHFAGEKGQTSNMQNLSGTS</sequence>
<dbReference type="AlphaFoldDB" id="A0A8K0KVS5"/>
<dbReference type="OrthoDB" id="3473305at2759"/>
<accession>A0A8K0KVS5</accession>
<dbReference type="PANTHER" id="PTHR35910">
    <property type="entry name" value="2EXR DOMAIN-CONTAINING PROTEIN"/>
    <property type="match status" value="1"/>
</dbReference>
<organism evidence="2 3">
    <name type="scientific">Elsinoe batatas</name>
    <dbReference type="NCBI Taxonomy" id="2601811"/>
    <lineage>
        <taxon>Eukaryota</taxon>
        <taxon>Fungi</taxon>
        <taxon>Dikarya</taxon>
        <taxon>Ascomycota</taxon>
        <taxon>Pezizomycotina</taxon>
        <taxon>Dothideomycetes</taxon>
        <taxon>Dothideomycetidae</taxon>
        <taxon>Myriangiales</taxon>
        <taxon>Elsinoaceae</taxon>
        <taxon>Elsinoe</taxon>
    </lineage>
</organism>
<dbReference type="PANTHER" id="PTHR35910:SF1">
    <property type="entry name" value="2EXR DOMAIN-CONTAINING PROTEIN"/>
    <property type="match status" value="1"/>
</dbReference>
<evidence type="ECO:0000313" key="3">
    <source>
        <dbReference type="Proteomes" id="UP000809789"/>
    </source>
</evidence>
<dbReference type="EMBL" id="JAESVG020000010">
    <property type="protein sequence ID" value="KAG8624200.1"/>
    <property type="molecule type" value="Genomic_DNA"/>
</dbReference>
<evidence type="ECO:0000313" key="2">
    <source>
        <dbReference type="EMBL" id="KAG8624200.1"/>
    </source>
</evidence>
<comment type="caution">
    <text evidence="2">The sequence shown here is derived from an EMBL/GenBank/DDBJ whole genome shotgun (WGS) entry which is preliminary data.</text>
</comment>
<reference evidence="2" key="1">
    <citation type="submission" date="2021-07" db="EMBL/GenBank/DDBJ databases">
        <title>Elsinoe batatas strain:CRI-CJ2 Genome sequencing and assembly.</title>
        <authorList>
            <person name="Huang L."/>
        </authorList>
    </citation>
    <scope>NUCLEOTIDE SEQUENCE</scope>
    <source>
        <strain evidence="2">CRI-CJ2</strain>
    </source>
</reference>